<name>A0ABD2P2S9_9CUCU</name>
<evidence type="ECO:0000313" key="5">
    <source>
        <dbReference type="EMBL" id="KAL3285194.1"/>
    </source>
</evidence>
<feature type="compositionally biased region" description="Basic and acidic residues" evidence="3">
    <location>
        <begin position="120"/>
        <end position="129"/>
    </location>
</feature>
<dbReference type="PANTHER" id="PTHR46161">
    <property type="entry name" value="NUCLEOSIDE DIPHOSPHATE KINASE"/>
    <property type="match status" value="1"/>
</dbReference>
<keyword evidence="6" id="KW-1185">Reference proteome</keyword>
<dbReference type="InterPro" id="IPR036850">
    <property type="entry name" value="NDK-like_dom_sf"/>
</dbReference>
<dbReference type="PROSITE" id="PS51374">
    <property type="entry name" value="NDPK_LIKE"/>
    <property type="match status" value="1"/>
</dbReference>
<feature type="compositionally biased region" description="Polar residues" evidence="3">
    <location>
        <begin position="174"/>
        <end position="186"/>
    </location>
</feature>
<evidence type="ECO:0000259" key="4">
    <source>
        <dbReference type="SMART" id="SM00562"/>
    </source>
</evidence>
<evidence type="ECO:0000256" key="2">
    <source>
        <dbReference type="PROSITE-ProRule" id="PRU00706"/>
    </source>
</evidence>
<proteinExistence type="inferred from homology"/>
<evidence type="ECO:0000256" key="3">
    <source>
        <dbReference type="SAM" id="MobiDB-lite"/>
    </source>
</evidence>
<dbReference type="InterPro" id="IPR034907">
    <property type="entry name" value="NDK-like_dom"/>
</dbReference>
<dbReference type="SUPFAM" id="SSF54919">
    <property type="entry name" value="Nucleoside diphosphate kinase, NDK"/>
    <property type="match status" value="1"/>
</dbReference>
<feature type="region of interest" description="Disordered" evidence="3">
    <location>
        <begin position="110"/>
        <end position="129"/>
    </location>
</feature>
<gene>
    <name evidence="5" type="ORF">HHI36_019311</name>
</gene>
<dbReference type="InterPro" id="IPR007858">
    <property type="entry name" value="Dpy-30_motif"/>
</dbReference>
<dbReference type="AlphaFoldDB" id="A0ABD2P2S9"/>
<dbReference type="Gene3D" id="3.30.70.141">
    <property type="entry name" value="Nucleoside diphosphate kinase-like domain"/>
    <property type="match status" value="1"/>
</dbReference>
<comment type="similarity">
    <text evidence="1 2">Belongs to the NDK family.</text>
</comment>
<reference evidence="5 6" key="1">
    <citation type="journal article" date="2021" name="BMC Biol.">
        <title>Horizontally acquired antibacterial genes associated with adaptive radiation of ladybird beetles.</title>
        <authorList>
            <person name="Li H.S."/>
            <person name="Tang X.F."/>
            <person name="Huang Y.H."/>
            <person name="Xu Z.Y."/>
            <person name="Chen M.L."/>
            <person name="Du X.Y."/>
            <person name="Qiu B.Y."/>
            <person name="Chen P.T."/>
            <person name="Zhang W."/>
            <person name="Slipinski A."/>
            <person name="Escalona H.E."/>
            <person name="Waterhouse R.M."/>
            <person name="Zwick A."/>
            <person name="Pang H."/>
        </authorList>
    </citation>
    <scope>NUCLEOTIDE SEQUENCE [LARGE SCALE GENOMIC DNA]</scope>
    <source>
        <strain evidence="5">SYSU2018</strain>
    </source>
</reference>
<evidence type="ECO:0000256" key="1">
    <source>
        <dbReference type="ARBA" id="ARBA00008142"/>
    </source>
</evidence>
<organism evidence="5 6">
    <name type="scientific">Cryptolaemus montrouzieri</name>
    <dbReference type="NCBI Taxonomy" id="559131"/>
    <lineage>
        <taxon>Eukaryota</taxon>
        <taxon>Metazoa</taxon>
        <taxon>Ecdysozoa</taxon>
        <taxon>Arthropoda</taxon>
        <taxon>Hexapoda</taxon>
        <taxon>Insecta</taxon>
        <taxon>Pterygota</taxon>
        <taxon>Neoptera</taxon>
        <taxon>Endopterygota</taxon>
        <taxon>Coleoptera</taxon>
        <taxon>Polyphaga</taxon>
        <taxon>Cucujiformia</taxon>
        <taxon>Coccinelloidea</taxon>
        <taxon>Coccinellidae</taxon>
        <taxon>Scymninae</taxon>
        <taxon>Scymnini</taxon>
        <taxon>Cryptolaemus</taxon>
    </lineage>
</organism>
<comment type="caution">
    <text evidence="5">The sequence shown here is derived from an EMBL/GenBank/DDBJ whole genome shotgun (WGS) entry which is preliminary data.</text>
</comment>
<dbReference type="Pfam" id="PF05186">
    <property type="entry name" value="Dpy-30"/>
    <property type="match status" value="1"/>
</dbReference>
<dbReference type="SMART" id="SM00562">
    <property type="entry name" value="NDK"/>
    <property type="match status" value="1"/>
</dbReference>
<dbReference type="CDD" id="cd22970">
    <property type="entry name" value="DD_NDKH5-like"/>
    <property type="match status" value="1"/>
</dbReference>
<evidence type="ECO:0000313" key="6">
    <source>
        <dbReference type="Proteomes" id="UP001516400"/>
    </source>
</evidence>
<dbReference type="EMBL" id="JABFTP020000165">
    <property type="protein sequence ID" value="KAL3285194.1"/>
    <property type="molecule type" value="Genomic_DNA"/>
</dbReference>
<feature type="region of interest" description="Disordered" evidence="3">
    <location>
        <begin position="147"/>
        <end position="188"/>
    </location>
</feature>
<dbReference type="Gene3D" id="1.20.890.10">
    <property type="entry name" value="cAMP-dependent protein kinase regulatory subunit, dimerization-anchoring domain"/>
    <property type="match status" value="1"/>
</dbReference>
<protein>
    <recommendedName>
        <fullName evidence="4">Nucleoside diphosphate kinase-like domain-containing protein</fullName>
    </recommendedName>
</protein>
<feature type="domain" description="Nucleoside diphosphate kinase-like" evidence="4">
    <location>
        <begin position="322"/>
        <end position="463"/>
    </location>
</feature>
<dbReference type="PANTHER" id="PTHR46161:SF1">
    <property type="entry name" value="NUCLEOSIDE DIPHOSPHATE KINASE HOMOLOG 5"/>
    <property type="match status" value="1"/>
</dbReference>
<dbReference type="Pfam" id="PF00334">
    <property type="entry name" value="NDK"/>
    <property type="match status" value="1"/>
</dbReference>
<sequence>MEWAGLQHEFTEPAQTLATDISEDQSMISWTSQPPAQMILGTVGPYKIRHSLISNEDISLELGKIKERSRSFLRLGPKGVFMKEDEMDEETEKKGKKEVRLSKVVQELRSPSETTAMTEGSRKTYEDRPEFYESHVRLTTKEAMNLRRKSMKPKRESTRSHSGTLRRQAALIPEQTSASTASSKPISTRSLSASAASRLAYLESLGANLRSFSCPCLPGYCTCEGPSHWTYRDSKSLNLSDEVEEEKYRRLEEISMGKVERTDSELKAKGIYVWKSNECPCLHEEDKDKLLPKSSEELVVVAASPAPKQVEEEHVCTCTKRFEKTLVILKPDALVFKDVVKRALIHIGGLEILNERIVRLSPEQVSEIYSERYLGSAYFPLFVVQLSRYPIMILSVAGMNAVRVVNAMIGSDRLIPEAWLFPESIKRKIGLLKNIEAELRVSENAEQAALETRYFFPQSLIEPIPTIPNKVSDYCGKYVNPTLSKGLATVAKARPVDPVLFLAEWLLTHNPYQPWYNPQSINIIPT</sequence>
<comment type="caution">
    <text evidence="2">Lacks conserved residue(s) required for the propagation of feature annotation.</text>
</comment>
<accession>A0ABD2P2S9</accession>
<dbReference type="Proteomes" id="UP001516400">
    <property type="component" value="Unassembled WGS sequence"/>
</dbReference>